<feature type="transmembrane region" description="Helical" evidence="6">
    <location>
        <begin position="177"/>
        <end position="200"/>
    </location>
</feature>
<evidence type="ECO:0000256" key="3">
    <source>
        <dbReference type="ARBA" id="ARBA00022989"/>
    </source>
</evidence>
<protein>
    <recommendedName>
        <fullName evidence="7">Major facilitator superfamily (MFS) profile domain-containing protein</fullName>
    </recommendedName>
</protein>
<dbReference type="PANTHER" id="PTHR23501">
    <property type="entry name" value="MAJOR FACILITATOR SUPERFAMILY"/>
    <property type="match status" value="1"/>
</dbReference>
<organism evidence="8 9">
    <name type="scientific">Cutaneotrichosporon spelunceum</name>
    <dbReference type="NCBI Taxonomy" id="1672016"/>
    <lineage>
        <taxon>Eukaryota</taxon>
        <taxon>Fungi</taxon>
        <taxon>Dikarya</taxon>
        <taxon>Basidiomycota</taxon>
        <taxon>Agaricomycotina</taxon>
        <taxon>Tremellomycetes</taxon>
        <taxon>Trichosporonales</taxon>
        <taxon>Trichosporonaceae</taxon>
        <taxon>Cutaneotrichosporon</taxon>
    </lineage>
</organism>
<comment type="subcellular location">
    <subcellularLocation>
        <location evidence="1">Membrane</location>
        <topology evidence="1">Multi-pass membrane protein</topology>
    </subcellularLocation>
</comment>
<dbReference type="CDD" id="cd17502">
    <property type="entry name" value="MFS_Azr1_MDR_like"/>
    <property type="match status" value="1"/>
</dbReference>
<feature type="transmembrane region" description="Helical" evidence="6">
    <location>
        <begin position="503"/>
        <end position="522"/>
    </location>
</feature>
<dbReference type="AlphaFoldDB" id="A0AAD3Y9E9"/>
<dbReference type="GO" id="GO:0022857">
    <property type="term" value="F:transmembrane transporter activity"/>
    <property type="evidence" value="ECO:0007669"/>
    <property type="project" value="InterPro"/>
</dbReference>
<feature type="compositionally biased region" description="Basic and acidic residues" evidence="5">
    <location>
        <begin position="100"/>
        <end position="118"/>
    </location>
</feature>
<feature type="transmembrane region" description="Helical" evidence="6">
    <location>
        <begin position="471"/>
        <end position="491"/>
    </location>
</feature>
<comment type="caution">
    <text evidence="8">The sequence shown here is derived from an EMBL/GenBank/DDBJ whole genome shotgun (WGS) entry which is preliminary data.</text>
</comment>
<evidence type="ECO:0000256" key="2">
    <source>
        <dbReference type="ARBA" id="ARBA00022692"/>
    </source>
</evidence>
<reference evidence="8" key="1">
    <citation type="journal article" date="2023" name="BMC Genomics">
        <title>Chromosome-level genome assemblies of Cutaneotrichosporon spp. (Trichosporonales, Basidiomycota) reveal imbalanced evolution between nucleotide sequences and chromosome synteny.</title>
        <authorList>
            <person name="Kobayashi Y."/>
            <person name="Kayamori A."/>
            <person name="Aoki K."/>
            <person name="Shiwa Y."/>
            <person name="Matsutani M."/>
            <person name="Fujita N."/>
            <person name="Sugita T."/>
            <person name="Iwasaki W."/>
            <person name="Tanaka N."/>
            <person name="Takashima M."/>
        </authorList>
    </citation>
    <scope>NUCLEOTIDE SEQUENCE</scope>
    <source>
        <strain evidence="8">HIS016</strain>
    </source>
</reference>
<feature type="transmembrane region" description="Helical" evidence="6">
    <location>
        <begin position="534"/>
        <end position="557"/>
    </location>
</feature>
<dbReference type="EMBL" id="BTCM01000001">
    <property type="protein sequence ID" value="GMK53903.1"/>
    <property type="molecule type" value="Genomic_DNA"/>
</dbReference>
<feature type="transmembrane region" description="Helical" evidence="6">
    <location>
        <begin position="240"/>
        <end position="258"/>
    </location>
</feature>
<proteinExistence type="predicted"/>
<evidence type="ECO:0000256" key="1">
    <source>
        <dbReference type="ARBA" id="ARBA00004141"/>
    </source>
</evidence>
<feature type="transmembrane region" description="Helical" evidence="6">
    <location>
        <begin position="265"/>
        <end position="284"/>
    </location>
</feature>
<feature type="region of interest" description="Disordered" evidence="5">
    <location>
        <begin position="73"/>
        <end position="128"/>
    </location>
</feature>
<evidence type="ECO:0000259" key="7">
    <source>
        <dbReference type="PROSITE" id="PS50850"/>
    </source>
</evidence>
<feature type="compositionally biased region" description="Low complexity" evidence="5">
    <location>
        <begin position="77"/>
        <end position="89"/>
    </location>
</feature>
<keyword evidence="3 6" id="KW-1133">Transmembrane helix</keyword>
<gene>
    <name evidence="8" type="ORF">CspeluHIS016_0104890</name>
</gene>
<keyword evidence="4 6" id="KW-0472">Membrane</keyword>
<feature type="transmembrane region" description="Helical" evidence="6">
    <location>
        <begin position="207"/>
        <end position="234"/>
    </location>
</feature>
<name>A0AAD3Y9E9_9TREE</name>
<keyword evidence="9" id="KW-1185">Reference proteome</keyword>
<feature type="domain" description="Major facilitator superfamily (MFS) profile" evidence="7">
    <location>
        <begin position="143"/>
        <end position="633"/>
    </location>
</feature>
<evidence type="ECO:0000256" key="5">
    <source>
        <dbReference type="SAM" id="MobiDB-lite"/>
    </source>
</evidence>
<dbReference type="SUPFAM" id="SSF103473">
    <property type="entry name" value="MFS general substrate transporter"/>
    <property type="match status" value="1"/>
</dbReference>
<dbReference type="InterPro" id="IPR011701">
    <property type="entry name" value="MFS"/>
</dbReference>
<dbReference type="InterPro" id="IPR036259">
    <property type="entry name" value="MFS_trans_sf"/>
</dbReference>
<feature type="transmembrane region" description="Helical" evidence="6">
    <location>
        <begin position="140"/>
        <end position="165"/>
    </location>
</feature>
<feature type="transmembrane region" description="Helical" evidence="6">
    <location>
        <begin position="296"/>
        <end position="317"/>
    </location>
</feature>
<feature type="transmembrane region" description="Helical" evidence="6">
    <location>
        <begin position="369"/>
        <end position="388"/>
    </location>
</feature>
<evidence type="ECO:0000313" key="9">
    <source>
        <dbReference type="Proteomes" id="UP001222932"/>
    </source>
</evidence>
<evidence type="ECO:0000256" key="6">
    <source>
        <dbReference type="SAM" id="Phobius"/>
    </source>
</evidence>
<sequence length="645" mass="70142">MTHYLLARELRGDPALPASSPHNNNNHLHPLGQQREGLVRVPSMGSFAVARSLSSQLKLDHFEIRSINDHDSWYGRSANPSPSPSIMSSHSEEGGDETPEEKYYSNEKESTDGVRGEDGLPEDGSPDGAVPDGVLTGARLALVFIALLLCTFMFSLDQSIVATAIPRIVSDFNSFAAVAWLITAYFLTQCGFILLVGQLLTVIKAKWVLLGAVFFFELGSLLCALANGMTFLIVARAIQGIGAAGLFVAIMATIAVVTTVEKRSAFMAGFGFAFVISSVVGPLLGGVFTEHLSWRWCFWINLPIGAVATLLVIFLLPARPPDRTHEFQKTGWAGFFQMDWLGCGLSLAMVTCLLIALQWGGNDYPWGNWRIILLFTLSAVLTITFFAWEHKLGKYALIPPGILRNRTVVAASGTSWMIMMGLLGGTYQLPLYYQASKLHSAQQSGIDIIPFMVVVCVGIFISSGFVTKFGYYYPFFFIGPPIAAVGFGMLYTVTETTQNKYVIAWQVLSGLGIGLTFQNIILSVQAEYARKPALLPQATGVLSFFQLTGAAVGVGIINTVQSVYLNDYLRKYAPLAPFQLVRQSTTIIPMLPEIMRPGVIKAYTLAISKSYLPMIVAMGLAFCFGAFIRSHNMLKIGIPGAGGLA</sequence>
<feature type="transmembrane region" description="Helical" evidence="6">
    <location>
        <begin position="611"/>
        <end position="628"/>
    </location>
</feature>
<dbReference type="PROSITE" id="PS50850">
    <property type="entry name" value="MFS"/>
    <property type="match status" value="1"/>
</dbReference>
<dbReference type="PANTHER" id="PTHR23501:SF198">
    <property type="entry name" value="AZOLE RESISTANCE PROTEIN 1-RELATED"/>
    <property type="match status" value="1"/>
</dbReference>
<feature type="transmembrane region" description="Helical" evidence="6">
    <location>
        <begin position="448"/>
        <end position="466"/>
    </location>
</feature>
<dbReference type="Proteomes" id="UP001222932">
    <property type="component" value="Unassembled WGS sequence"/>
</dbReference>
<reference evidence="8" key="2">
    <citation type="submission" date="2023-06" db="EMBL/GenBank/DDBJ databases">
        <authorList>
            <person name="Kobayashi Y."/>
            <person name="Kayamori A."/>
            <person name="Aoki K."/>
            <person name="Shiwa Y."/>
            <person name="Fujita N."/>
            <person name="Sugita T."/>
            <person name="Iwasaki W."/>
            <person name="Tanaka N."/>
            <person name="Takashima M."/>
        </authorList>
    </citation>
    <scope>NUCLEOTIDE SEQUENCE</scope>
    <source>
        <strain evidence="8">HIS016</strain>
    </source>
</reference>
<feature type="transmembrane region" description="Helical" evidence="6">
    <location>
        <begin position="408"/>
        <end position="428"/>
    </location>
</feature>
<accession>A0AAD3Y9E9</accession>
<dbReference type="Gene3D" id="1.20.1250.20">
    <property type="entry name" value="MFS general substrate transporter like domains"/>
    <property type="match status" value="1"/>
</dbReference>
<dbReference type="Pfam" id="PF07690">
    <property type="entry name" value="MFS_1"/>
    <property type="match status" value="1"/>
</dbReference>
<evidence type="ECO:0000256" key="4">
    <source>
        <dbReference type="ARBA" id="ARBA00023136"/>
    </source>
</evidence>
<keyword evidence="2 6" id="KW-0812">Transmembrane</keyword>
<feature type="transmembrane region" description="Helical" evidence="6">
    <location>
        <begin position="338"/>
        <end position="357"/>
    </location>
</feature>
<dbReference type="GO" id="GO:0005886">
    <property type="term" value="C:plasma membrane"/>
    <property type="evidence" value="ECO:0007669"/>
    <property type="project" value="TreeGrafter"/>
</dbReference>
<evidence type="ECO:0000313" key="8">
    <source>
        <dbReference type="EMBL" id="GMK53903.1"/>
    </source>
</evidence>
<dbReference type="InterPro" id="IPR020846">
    <property type="entry name" value="MFS_dom"/>
</dbReference>